<organism evidence="3 4">
    <name type="scientific">Quercus suber</name>
    <name type="common">Cork oak</name>
    <dbReference type="NCBI Taxonomy" id="58331"/>
    <lineage>
        <taxon>Eukaryota</taxon>
        <taxon>Viridiplantae</taxon>
        <taxon>Streptophyta</taxon>
        <taxon>Embryophyta</taxon>
        <taxon>Tracheophyta</taxon>
        <taxon>Spermatophyta</taxon>
        <taxon>Magnoliopsida</taxon>
        <taxon>eudicotyledons</taxon>
        <taxon>Gunneridae</taxon>
        <taxon>Pentapetalae</taxon>
        <taxon>rosids</taxon>
        <taxon>fabids</taxon>
        <taxon>Fagales</taxon>
        <taxon>Fagaceae</taxon>
        <taxon>Quercus</taxon>
    </lineage>
</organism>
<evidence type="ECO:0000313" key="4">
    <source>
        <dbReference type="Proteomes" id="UP000237347"/>
    </source>
</evidence>
<feature type="repeat" description="PPR" evidence="2">
    <location>
        <begin position="60"/>
        <end position="94"/>
    </location>
</feature>
<reference evidence="3 4" key="1">
    <citation type="journal article" date="2018" name="Sci. Data">
        <title>The draft genome sequence of cork oak.</title>
        <authorList>
            <person name="Ramos A.M."/>
            <person name="Usie A."/>
            <person name="Barbosa P."/>
            <person name="Barros P.M."/>
            <person name="Capote T."/>
            <person name="Chaves I."/>
            <person name="Simoes F."/>
            <person name="Abreu I."/>
            <person name="Carrasquinho I."/>
            <person name="Faro C."/>
            <person name="Guimaraes J.B."/>
            <person name="Mendonca D."/>
            <person name="Nobrega F."/>
            <person name="Rodrigues L."/>
            <person name="Saibo N.J.M."/>
            <person name="Varela M.C."/>
            <person name="Egas C."/>
            <person name="Matos J."/>
            <person name="Miguel C.M."/>
            <person name="Oliveira M.M."/>
            <person name="Ricardo C.P."/>
            <person name="Goncalves S."/>
        </authorList>
    </citation>
    <scope>NUCLEOTIDE SEQUENCE [LARGE SCALE GENOMIC DNA]</scope>
    <source>
        <strain evidence="4">cv. HL8</strain>
    </source>
</reference>
<dbReference type="InterPro" id="IPR002885">
    <property type="entry name" value="PPR_rpt"/>
</dbReference>
<proteinExistence type="predicted"/>
<comment type="caution">
    <text evidence="3">The sequence shown here is derived from an EMBL/GenBank/DDBJ whole genome shotgun (WGS) entry which is preliminary data.</text>
</comment>
<feature type="repeat" description="PPR" evidence="2">
    <location>
        <begin position="165"/>
        <end position="199"/>
    </location>
</feature>
<evidence type="ECO:0000313" key="3">
    <source>
        <dbReference type="EMBL" id="KAK7852797.1"/>
    </source>
</evidence>
<gene>
    <name evidence="3" type="ORF">CFP56_037977</name>
</gene>
<dbReference type="PROSITE" id="PS51375">
    <property type="entry name" value="PPR"/>
    <property type="match status" value="6"/>
</dbReference>
<keyword evidence="4" id="KW-1185">Reference proteome</keyword>
<dbReference type="Pfam" id="PF12854">
    <property type="entry name" value="PPR_1"/>
    <property type="match status" value="2"/>
</dbReference>
<feature type="repeat" description="PPR" evidence="2">
    <location>
        <begin position="130"/>
        <end position="164"/>
    </location>
</feature>
<dbReference type="NCBIfam" id="TIGR00756">
    <property type="entry name" value="PPR"/>
    <property type="match status" value="7"/>
</dbReference>
<dbReference type="Pfam" id="PF13041">
    <property type="entry name" value="PPR_2"/>
    <property type="match status" value="2"/>
</dbReference>
<dbReference type="EMBL" id="PKMF04000072">
    <property type="protein sequence ID" value="KAK7852797.1"/>
    <property type="molecule type" value="Genomic_DNA"/>
</dbReference>
<feature type="repeat" description="PPR" evidence="2">
    <location>
        <begin position="95"/>
        <end position="129"/>
    </location>
</feature>
<dbReference type="Gene3D" id="1.25.40.10">
    <property type="entry name" value="Tetratricopeptide repeat domain"/>
    <property type="match status" value="4"/>
</dbReference>
<feature type="repeat" description="PPR" evidence="2">
    <location>
        <begin position="275"/>
        <end position="309"/>
    </location>
</feature>
<sequence length="365" mass="40598">MCSEGCIPNVITYTALIDGHCKAGEIEKACQIYARMQGNVEISDVDMYFRIDDGNSKEPNVFTYGALVDGLCKAHKVKEARNLLDAISVEGCEPNHIVYDALIDGFCKARKLDDAQEVFAKMSEHGYSPHVYTYSSLIDRLFKGKRLDLALKVLSKMLENSCAPNVVIYTEMIDGLCKVGRTDEAYKLMLMMEEKGCYPNVVTYTGMIDGFGKVGLNREFIISLGLLDEISENDSVPIVPVYRILIDSFIKAGRLESALELHEEIPSFFPLKAASKNMHTSLIESLSRAGKVVKAFELYTDMVRMGGVAELSTFVHLIKGLININKWEEALQLSDSICQMIMTTLVETLDAHMKFLGGDRLIAIA</sequence>
<evidence type="ECO:0000256" key="1">
    <source>
        <dbReference type="ARBA" id="ARBA00022737"/>
    </source>
</evidence>
<accession>A0AAW0LMC4</accession>
<keyword evidence="1" id="KW-0677">Repeat</keyword>
<protein>
    <submittedName>
        <fullName evidence="3">Pentatricopeptide repeat-containing protein</fullName>
    </submittedName>
</protein>
<dbReference type="InterPro" id="IPR011990">
    <property type="entry name" value="TPR-like_helical_dom_sf"/>
</dbReference>
<dbReference type="AlphaFoldDB" id="A0AAW0LMC4"/>
<evidence type="ECO:0000256" key="2">
    <source>
        <dbReference type="PROSITE-ProRule" id="PRU00708"/>
    </source>
</evidence>
<name>A0AAW0LMC4_QUESU</name>
<dbReference type="PANTHER" id="PTHR45613">
    <property type="entry name" value="PENTATRICOPEPTIDE REPEAT-CONTAINING PROTEIN"/>
    <property type="match status" value="1"/>
</dbReference>
<feature type="repeat" description="PPR" evidence="2">
    <location>
        <begin position="9"/>
        <end position="39"/>
    </location>
</feature>
<dbReference type="PANTHER" id="PTHR45613:SF9">
    <property type="entry name" value="MITOCHONDRIAL GROUP I INTRON SPLICING FACTOR CCM1"/>
    <property type="match status" value="1"/>
</dbReference>
<dbReference type="Pfam" id="PF01535">
    <property type="entry name" value="PPR"/>
    <property type="match status" value="2"/>
</dbReference>
<dbReference type="Proteomes" id="UP000237347">
    <property type="component" value="Unassembled WGS sequence"/>
</dbReference>